<evidence type="ECO:0000313" key="2">
    <source>
        <dbReference type="Proteomes" id="UP001497516"/>
    </source>
</evidence>
<dbReference type="EMBL" id="OZ034820">
    <property type="protein sequence ID" value="CAL1401658.1"/>
    <property type="molecule type" value="Genomic_DNA"/>
</dbReference>
<evidence type="ECO:0000313" key="1">
    <source>
        <dbReference type="EMBL" id="CAL1401658.1"/>
    </source>
</evidence>
<dbReference type="Proteomes" id="UP001497516">
    <property type="component" value="Chromosome 7"/>
</dbReference>
<accession>A0AAV2FTE2</accession>
<sequence>MAPKISLKPNDSRKMGANGAIEKSTVECLKSGAFGSWRSLKSSLLRLHSPDHRYWHELRAEAPTSTSYSALYDSDPPSIHTFSWFTSLSVEYTRRA</sequence>
<dbReference type="AlphaFoldDB" id="A0AAV2FTE2"/>
<reference evidence="1 2" key="1">
    <citation type="submission" date="2024-04" db="EMBL/GenBank/DDBJ databases">
        <authorList>
            <person name="Fracassetti M."/>
        </authorList>
    </citation>
    <scope>NUCLEOTIDE SEQUENCE [LARGE SCALE GENOMIC DNA]</scope>
</reference>
<name>A0AAV2FTE2_9ROSI</name>
<organism evidence="1 2">
    <name type="scientific">Linum trigynum</name>
    <dbReference type="NCBI Taxonomy" id="586398"/>
    <lineage>
        <taxon>Eukaryota</taxon>
        <taxon>Viridiplantae</taxon>
        <taxon>Streptophyta</taxon>
        <taxon>Embryophyta</taxon>
        <taxon>Tracheophyta</taxon>
        <taxon>Spermatophyta</taxon>
        <taxon>Magnoliopsida</taxon>
        <taxon>eudicotyledons</taxon>
        <taxon>Gunneridae</taxon>
        <taxon>Pentapetalae</taxon>
        <taxon>rosids</taxon>
        <taxon>fabids</taxon>
        <taxon>Malpighiales</taxon>
        <taxon>Linaceae</taxon>
        <taxon>Linum</taxon>
    </lineage>
</organism>
<protein>
    <submittedName>
        <fullName evidence="1">Uncharacterized protein</fullName>
    </submittedName>
</protein>
<proteinExistence type="predicted"/>
<gene>
    <name evidence="1" type="ORF">LTRI10_LOCUS41704</name>
</gene>
<keyword evidence="2" id="KW-1185">Reference proteome</keyword>